<dbReference type="InterPro" id="IPR022742">
    <property type="entry name" value="Hydrolase_4"/>
</dbReference>
<dbReference type="SUPFAM" id="SSF53474">
    <property type="entry name" value="alpha/beta-Hydrolases"/>
    <property type="match status" value="1"/>
</dbReference>
<dbReference type="PANTHER" id="PTHR42103:SF2">
    <property type="entry name" value="AB HYDROLASE-1 DOMAIN-CONTAINING PROTEIN"/>
    <property type="match status" value="1"/>
</dbReference>
<dbReference type="PANTHER" id="PTHR42103">
    <property type="entry name" value="ALPHA/BETA-HYDROLASES SUPERFAMILY PROTEIN"/>
    <property type="match status" value="1"/>
</dbReference>
<dbReference type="InterPro" id="IPR029058">
    <property type="entry name" value="AB_hydrolase_fold"/>
</dbReference>
<dbReference type="GO" id="GO:0016787">
    <property type="term" value="F:hydrolase activity"/>
    <property type="evidence" value="ECO:0007669"/>
    <property type="project" value="UniProtKB-KW"/>
</dbReference>
<organism evidence="2">
    <name type="scientific">mine drainage metagenome</name>
    <dbReference type="NCBI Taxonomy" id="410659"/>
    <lineage>
        <taxon>unclassified sequences</taxon>
        <taxon>metagenomes</taxon>
        <taxon>ecological metagenomes</taxon>
    </lineage>
</organism>
<gene>
    <name evidence="2" type="ORF">CARN8_410004</name>
</gene>
<sequence>MSDFSSETRLIPGPAGLLETVIDRPPGSARGLALVAHPHPLFGGTLNNKVTQTLARAFTGLGYVTWRMNFRGVGNSTGNFTQGQGETEDWLALHALALQETAGEPLLLAGFSFGAFVMSEVARTLPCQRLVLVAPAVGHFPVGTVPPQTLVVHGERDTTVPLAEVLHWAEPQDLPVLVIPGADHFFHQRLILLRNWVSLICRS</sequence>
<feature type="domain" description="Serine aminopeptidase S33" evidence="1">
    <location>
        <begin position="50"/>
        <end position="140"/>
    </location>
</feature>
<accession>A0A3P3ZQ91</accession>
<evidence type="ECO:0000313" key="2">
    <source>
        <dbReference type="EMBL" id="VAY88829.1"/>
    </source>
</evidence>
<proteinExistence type="predicted"/>
<dbReference type="Pfam" id="PF12146">
    <property type="entry name" value="Hydrolase_4"/>
    <property type="match status" value="1"/>
</dbReference>
<keyword evidence="2" id="KW-0378">Hydrolase</keyword>
<name>A0A3P3ZQ91_9ZZZZ</name>
<evidence type="ECO:0000259" key="1">
    <source>
        <dbReference type="Pfam" id="PF12146"/>
    </source>
</evidence>
<dbReference type="EMBL" id="UOYP01000346">
    <property type="protein sequence ID" value="VAY88829.1"/>
    <property type="molecule type" value="Genomic_DNA"/>
</dbReference>
<dbReference type="AlphaFoldDB" id="A0A3P3ZQ91"/>
<dbReference type="Gene3D" id="3.40.50.1820">
    <property type="entry name" value="alpha/beta hydrolase"/>
    <property type="match status" value="1"/>
</dbReference>
<reference evidence="2" key="1">
    <citation type="submission" date="2018-10" db="EMBL/GenBank/DDBJ databases">
        <authorList>
            <person name="Plewniak F."/>
        </authorList>
    </citation>
    <scope>NUCLEOTIDE SEQUENCE</scope>
</reference>
<protein>
    <submittedName>
        <fullName evidence="2">Alpha/beta hydrolase family protein</fullName>
    </submittedName>
</protein>